<dbReference type="AlphaFoldDB" id="A0A437RHC5"/>
<keyword evidence="5" id="KW-1185">Reference proteome</keyword>
<protein>
    <recommendedName>
        <fullName evidence="3">Nucleotide-binding protein EOE66_09885</fullName>
    </recommendedName>
</protein>
<comment type="caution">
    <text evidence="4">The sequence shown here is derived from an EMBL/GenBank/DDBJ whole genome shotgun (WGS) entry which is preliminary data.</text>
</comment>
<sequence>MPSFDAVIEPDLVELRNAVEQAQKEIANRFDFKGSSAQVDLTSPTPKTRELTLWADSDFQLGQVKDVLITKLSKRNVDIRLLDFSATPQKMSHDKLKLSVPVKSGVDAETAKKMQAALKASKLKVQAAFQGDALRVTGAKRDTLQEAIALLRKELNEWPLSFNNFRE</sequence>
<proteinExistence type="inferred from homology"/>
<dbReference type="Gene3D" id="3.30.70.990">
    <property type="entry name" value="YajQ-like, domain 2"/>
    <property type="match status" value="1"/>
</dbReference>
<dbReference type="Gene3D" id="3.30.70.860">
    <property type="match status" value="1"/>
</dbReference>
<keyword evidence="1 3" id="KW-0547">Nucleotide-binding</keyword>
<gene>
    <name evidence="4" type="ORF">EOE66_09885</name>
</gene>
<evidence type="ECO:0000313" key="4">
    <source>
        <dbReference type="EMBL" id="RVU46162.1"/>
    </source>
</evidence>
<dbReference type="CDD" id="cd11740">
    <property type="entry name" value="YajQ_like"/>
    <property type="match status" value="1"/>
</dbReference>
<organism evidence="4 5">
    <name type="scientific">Rubrivivax rivuli</name>
    <dbReference type="NCBI Taxonomy" id="1862385"/>
    <lineage>
        <taxon>Bacteria</taxon>
        <taxon>Pseudomonadati</taxon>
        <taxon>Pseudomonadota</taxon>
        <taxon>Betaproteobacteria</taxon>
        <taxon>Burkholderiales</taxon>
        <taxon>Sphaerotilaceae</taxon>
        <taxon>Rubrivivax</taxon>
    </lineage>
</organism>
<dbReference type="InterPro" id="IPR035570">
    <property type="entry name" value="UPF0234_N"/>
</dbReference>
<dbReference type="GO" id="GO:0005829">
    <property type="term" value="C:cytosol"/>
    <property type="evidence" value="ECO:0007669"/>
    <property type="project" value="TreeGrafter"/>
</dbReference>
<dbReference type="RefSeq" id="WP_128228528.1">
    <property type="nucleotide sequence ID" value="NZ_SACR01000003.1"/>
</dbReference>
<dbReference type="GO" id="GO:0000166">
    <property type="term" value="F:nucleotide binding"/>
    <property type="evidence" value="ECO:0007669"/>
    <property type="project" value="UniProtKB-UniRule"/>
</dbReference>
<accession>A0A437RHC5</accession>
<dbReference type="OrthoDB" id="9801447at2"/>
<dbReference type="InterPro" id="IPR036183">
    <property type="entry name" value="YajQ-like_sf"/>
</dbReference>
<dbReference type="PANTHER" id="PTHR30476">
    <property type="entry name" value="UPF0234 PROTEIN YAJQ"/>
    <property type="match status" value="1"/>
</dbReference>
<dbReference type="InterPro" id="IPR035571">
    <property type="entry name" value="UPF0234-like_C"/>
</dbReference>
<dbReference type="SUPFAM" id="SSF89963">
    <property type="entry name" value="YajQ-like"/>
    <property type="match status" value="2"/>
</dbReference>
<dbReference type="InterPro" id="IPR007551">
    <property type="entry name" value="YajQ/Smlt4090-like"/>
</dbReference>
<name>A0A437RHC5_9BURK</name>
<dbReference type="Proteomes" id="UP000285575">
    <property type="component" value="Unassembled WGS sequence"/>
</dbReference>
<comment type="similarity">
    <text evidence="2 3">Belongs to the YajQ family.</text>
</comment>
<evidence type="ECO:0000313" key="5">
    <source>
        <dbReference type="Proteomes" id="UP000285575"/>
    </source>
</evidence>
<dbReference type="Pfam" id="PF04461">
    <property type="entry name" value="YajQ"/>
    <property type="match status" value="1"/>
</dbReference>
<dbReference type="NCBIfam" id="NF003819">
    <property type="entry name" value="PRK05412.1"/>
    <property type="match status" value="1"/>
</dbReference>
<reference evidence="4 5" key="1">
    <citation type="submission" date="2019-01" db="EMBL/GenBank/DDBJ databases">
        <authorList>
            <person name="Chen W.-M."/>
        </authorList>
    </citation>
    <scope>NUCLEOTIDE SEQUENCE [LARGE SCALE GENOMIC DNA]</scope>
    <source>
        <strain evidence="4 5">KYPY4</strain>
    </source>
</reference>
<evidence type="ECO:0000256" key="3">
    <source>
        <dbReference type="HAMAP-Rule" id="MF_00632"/>
    </source>
</evidence>
<evidence type="ECO:0000256" key="1">
    <source>
        <dbReference type="ARBA" id="ARBA00022741"/>
    </source>
</evidence>
<dbReference type="EMBL" id="SACR01000003">
    <property type="protein sequence ID" value="RVU46162.1"/>
    <property type="molecule type" value="Genomic_DNA"/>
</dbReference>
<comment type="function">
    <text evidence="3">Nucleotide-binding protein.</text>
</comment>
<dbReference type="PANTHER" id="PTHR30476:SF0">
    <property type="entry name" value="UPF0234 PROTEIN YAJQ"/>
    <property type="match status" value="1"/>
</dbReference>
<dbReference type="HAMAP" id="MF_00632">
    <property type="entry name" value="UPF0234"/>
    <property type="match status" value="1"/>
</dbReference>
<evidence type="ECO:0000256" key="2">
    <source>
        <dbReference type="ARBA" id="ARBA00093450"/>
    </source>
</evidence>